<evidence type="ECO:0000313" key="1">
    <source>
        <dbReference type="EMBL" id="PKY59294.1"/>
    </source>
</evidence>
<dbReference type="VEuPathDB" id="FungiDB:FUN_009808"/>
<evidence type="ECO:0000313" key="2">
    <source>
        <dbReference type="Proteomes" id="UP000234323"/>
    </source>
</evidence>
<dbReference type="AlphaFoldDB" id="A0A2I1HK89"/>
<comment type="caution">
    <text evidence="1">The sequence shown here is derived from an EMBL/GenBank/DDBJ whole genome shotgun (WGS) entry which is preliminary data.</text>
</comment>
<gene>
    <name evidence="1" type="ORF">RhiirA4_481903</name>
</gene>
<proteinExistence type="predicted"/>
<protein>
    <submittedName>
        <fullName evidence="1">Uncharacterized protein</fullName>
    </submittedName>
</protein>
<keyword evidence="2" id="KW-1185">Reference proteome</keyword>
<accession>A0A2I1HK89</accession>
<dbReference type="EMBL" id="LLXI01003469">
    <property type="protein sequence ID" value="PKY59294.1"/>
    <property type="molecule type" value="Genomic_DNA"/>
</dbReference>
<dbReference type="VEuPathDB" id="FungiDB:RhiirA1_469288"/>
<reference evidence="1 2" key="1">
    <citation type="submission" date="2015-10" db="EMBL/GenBank/DDBJ databases">
        <title>Genome analyses suggest a sexual origin of heterokaryosis in a supposedly ancient asexual fungus.</title>
        <authorList>
            <person name="Ropars J."/>
            <person name="Sedzielewska K."/>
            <person name="Noel J."/>
            <person name="Charron P."/>
            <person name="Farinelli L."/>
            <person name="Marton T."/>
            <person name="Kruger M."/>
            <person name="Pelin A."/>
            <person name="Brachmann A."/>
            <person name="Corradi N."/>
        </authorList>
    </citation>
    <scope>NUCLEOTIDE SEQUENCE [LARGE SCALE GENOMIC DNA]</scope>
    <source>
        <strain evidence="1 2">A4</strain>
    </source>
</reference>
<feature type="non-terminal residue" evidence="1">
    <location>
        <position position="1"/>
    </location>
</feature>
<name>A0A2I1HK89_9GLOM</name>
<sequence>RKHIIGLVLEKFPYLSLDDSDEHHDTFNFDSSALCPLCNGDHKVNRSIFDEIKGEWGAGEYYGERTYRLNCRESLKHGIPIVSVKA</sequence>
<dbReference type="Proteomes" id="UP000234323">
    <property type="component" value="Unassembled WGS sequence"/>
</dbReference>
<organism evidence="1 2">
    <name type="scientific">Rhizophagus irregularis</name>
    <dbReference type="NCBI Taxonomy" id="588596"/>
    <lineage>
        <taxon>Eukaryota</taxon>
        <taxon>Fungi</taxon>
        <taxon>Fungi incertae sedis</taxon>
        <taxon>Mucoromycota</taxon>
        <taxon>Glomeromycotina</taxon>
        <taxon>Glomeromycetes</taxon>
        <taxon>Glomerales</taxon>
        <taxon>Glomeraceae</taxon>
        <taxon>Rhizophagus</taxon>
    </lineage>
</organism>